<proteinExistence type="predicted"/>
<reference evidence="2 3" key="1">
    <citation type="submission" date="2020-08" db="EMBL/GenBank/DDBJ databases">
        <title>Isolation and characterization of novel Chlamydia from Siamese crocodiles (Crocodylus siamensis).</title>
        <authorList>
            <person name="Sariya L."/>
        </authorList>
    </citation>
    <scope>NUCLEOTIDE SEQUENCE [LARGE SCALE GENOMIC DNA]</scope>
    <source>
        <strain evidence="2 3">No. 12</strain>
    </source>
</reference>
<keyword evidence="1" id="KW-0472">Membrane</keyword>
<keyword evidence="1" id="KW-0812">Transmembrane</keyword>
<evidence type="ECO:0000313" key="2">
    <source>
        <dbReference type="EMBL" id="QVE48942.1"/>
    </source>
</evidence>
<evidence type="ECO:0000256" key="1">
    <source>
        <dbReference type="SAM" id="Phobius"/>
    </source>
</evidence>
<gene>
    <name evidence="2" type="ORF">H9Q19_04475</name>
</gene>
<name>A0ABX8CID9_9CHLA</name>
<evidence type="ECO:0008006" key="4">
    <source>
        <dbReference type="Google" id="ProtNLM"/>
    </source>
</evidence>
<dbReference type="EMBL" id="CP060791">
    <property type="protein sequence ID" value="QVE48942.1"/>
    <property type="molecule type" value="Genomic_DNA"/>
</dbReference>
<feature type="transmembrane region" description="Helical" evidence="1">
    <location>
        <begin position="62"/>
        <end position="81"/>
    </location>
</feature>
<feature type="transmembrane region" description="Helical" evidence="1">
    <location>
        <begin position="34"/>
        <end position="56"/>
    </location>
</feature>
<sequence length="369" mass="41375">MSIQPTSLKLDIPPHDVDASRTCSQFLKKYEKRLVGCILGLAGVLILSGIVLAIAFPLAASVVILSLASILMVFCCLLDLINTQSDPIAIQPTPFIFPGLPLEANSPIDEESTVRIPFVIPKYDDLLTTMWTESRWCSLPYKIRPLPDSVQQAAWRLNSNPGIILISTVGDVTEPRTTSECTLMMVNPTDAEMNRGDLFWGRYSFYRTVSLDCWDRAKQISSDNTILTPGTCSKKCIWETNEGVRNLPNTGLPFYFSHVYNPLTPENYDPRAAFHACKEAYIKCFEEAISGEIPATMVQIPLLFSEPNRRDRYDDEILPMDNLHLKAAKAALVVALQEFAERNLNIFLTIVVVRKEGMPIEPPLFFPQD</sequence>
<organism evidence="2 3">
    <name type="scientific">Chlamydia crocodili</name>
    <dbReference type="NCBI Taxonomy" id="2766982"/>
    <lineage>
        <taxon>Bacteria</taxon>
        <taxon>Pseudomonadati</taxon>
        <taxon>Chlamydiota</taxon>
        <taxon>Chlamydiia</taxon>
        <taxon>Chlamydiales</taxon>
        <taxon>Chlamydiaceae</taxon>
        <taxon>Chlamydia/Chlamydophila group</taxon>
        <taxon>Chlamydia</taxon>
    </lineage>
</organism>
<dbReference type="Proteomes" id="UP000680625">
    <property type="component" value="Chromosome"/>
</dbReference>
<accession>A0ABX8CID9</accession>
<keyword evidence="1" id="KW-1133">Transmembrane helix</keyword>
<dbReference type="GeneID" id="301704858"/>
<keyword evidence="3" id="KW-1185">Reference proteome</keyword>
<evidence type="ECO:0000313" key="3">
    <source>
        <dbReference type="Proteomes" id="UP000680625"/>
    </source>
</evidence>
<protein>
    <recommendedName>
        <fullName evidence="4">Macro domain-containing protein</fullName>
    </recommendedName>
</protein>
<dbReference type="RefSeq" id="WP_213240707.1">
    <property type="nucleotide sequence ID" value="NZ_CP060791.1"/>
</dbReference>